<sequence length="211" mass="24095">MNILGIDEAGRGPVIGPLIVAGIVIPDEKVPVLERMGIKDSKKLTPTRRKVLSRKLKNMFEYETVEITAQDIDKLRANDVNLNEIEKIAMLKIINQLECDCIIIDSVDVKPKRLEKEIKSITGSTNVISEHKADDKYIQVAAASIIAKHQRDMIIERLKKDYRKIGEMGSGYPSDPKTKKFLEKFTYDEMPDIVRKSWKTVQNIKERSKED</sequence>
<dbReference type="HAMAP" id="MF_00052_A">
    <property type="entry name" value="RNase_HII_A"/>
    <property type="match status" value="1"/>
</dbReference>
<dbReference type="GO" id="GO:0004523">
    <property type="term" value="F:RNA-DNA hybrid ribonuclease activity"/>
    <property type="evidence" value="ECO:0007669"/>
    <property type="project" value="UniProtKB-UniRule"/>
</dbReference>
<protein>
    <recommendedName>
        <fullName evidence="7 14">Ribonuclease HII</fullName>
        <shortName evidence="14">RNase HII</shortName>
        <ecNumber evidence="6 14">3.1.26.4</ecNumber>
    </recommendedName>
</protein>
<dbReference type="PROSITE" id="PS51975">
    <property type="entry name" value="RNASE_H_2"/>
    <property type="match status" value="1"/>
</dbReference>
<evidence type="ECO:0000313" key="18">
    <source>
        <dbReference type="EMBL" id="MBF4468465.1"/>
    </source>
</evidence>
<evidence type="ECO:0000256" key="15">
    <source>
        <dbReference type="PROSITE-ProRule" id="PRU01319"/>
    </source>
</evidence>
<dbReference type="InterPro" id="IPR024567">
    <property type="entry name" value="RNase_HII/HIII_dom"/>
</dbReference>
<comment type="cofactor">
    <cofactor evidence="2">
        <name>Mg(2+)</name>
        <dbReference type="ChEBI" id="CHEBI:18420"/>
    </cofactor>
</comment>
<dbReference type="InterPro" id="IPR001352">
    <property type="entry name" value="RNase_HII/HIII"/>
</dbReference>
<reference evidence="18" key="1">
    <citation type="submission" date="2020-10" db="EMBL/GenBank/DDBJ databases">
        <title>Dehalococcoides mccartyi of a TCE/Cr reducing biochatode.</title>
        <authorList>
            <person name="Matturro B."/>
        </authorList>
    </citation>
    <scope>NUCLEOTIDE SEQUENCE</scope>
    <source>
        <strain evidence="18">Bin4</strain>
    </source>
</reference>
<evidence type="ECO:0000256" key="14">
    <source>
        <dbReference type="HAMAP-Rule" id="MF_00052"/>
    </source>
</evidence>
<comment type="function">
    <text evidence="3 14 16">Endonuclease that specifically degrades the RNA of RNA-DNA hybrids.</text>
</comment>
<dbReference type="PANTHER" id="PTHR10954:SF23">
    <property type="entry name" value="RIBONUCLEASE"/>
    <property type="match status" value="1"/>
</dbReference>
<keyword evidence="10 14" id="KW-0479">Metal-binding</keyword>
<dbReference type="InterPro" id="IPR012337">
    <property type="entry name" value="RNaseH-like_sf"/>
</dbReference>
<feature type="binding site" evidence="14 15">
    <location>
        <position position="105"/>
    </location>
    <ligand>
        <name>a divalent metal cation</name>
        <dbReference type="ChEBI" id="CHEBI:60240"/>
    </ligand>
</feature>
<evidence type="ECO:0000256" key="12">
    <source>
        <dbReference type="ARBA" id="ARBA00022801"/>
    </source>
</evidence>
<dbReference type="EC" id="3.1.26.4" evidence="6 14"/>
<gene>
    <name evidence="14" type="primary">rnhB</name>
    <name evidence="18" type="ORF">ISP01_03570</name>
</gene>
<dbReference type="GO" id="GO:0006298">
    <property type="term" value="P:mismatch repair"/>
    <property type="evidence" value="ECO:0007669"/>
    <property type="project" value="TreeGrafter"/>
</dbReference>
<keyword evidence="12 14" id="KW-0378">Hydrolase</keyword>
<feature type="binding site" evidence="14 15">
    <location>
        <position position="7"/>
    </location>
    <ligand>
        <name>a divalent metal cation</name>
        <dbReference type="ChEBI" id="CHEBI:60240"/>
    </ligand>
</feature>
<keyword evidence="13 14" id="KW-0464">Manganese</keyword>
<evidence type="ECO:0000256" key="9">
    <source>
        <dbReference type="ARBA" id="ARBA00022722"/>
    </source>
</evidence>
<dbReference type="PANTHER" id="PTHR10954">
    <property type="entry name" value="RIBONUCLEASE H2 SUBUNIT A"/>
    <property type="match status" value="1"/>
</dbReference>
<dbReference type="GO" id="GO:0032299">
    <property type="term" value="C:ribonuclease H2 complex"/>
    <property type="evidence" value="ECO:0007669"/>
    <property type="project" value="TreeGrafter"/>
</dbReference>
<name>A0A843AH98_METAZ</name>
<comment type="caution">
    <text evidence="18">The sequence shown here is derived from an EMBL/GenBank/DDBJ whole genome shotgun (WGS) entry which is preliminary data.</text>
</comment>
<dbReference type="InterPro" id="IPR023160">
    <property type="entry name" value="RNase_HII_hlx-loop-hlx_cap_dom"/>
</dbReference>
<dbReference type="GO" id="GO:0003723">
    <property type="term" value="F:RNA binding"/>
    <property type="evidence" value="ECO:0007669"/>
    <property type="project" value="UniProtKB-UniRule"/>
</dbReference>
<evidence type="ECO:0000256" key="7">
    <source>
        <dbReference type="ARBA" id="ARBA00019179"/>
    </source>
</evidence>
<dbReference type="Pfam" id="PF01351">
    <property type="entry name" value="RNase_HII"/>
    <property type="match status" value="1"/>
</dbReference>
<feature type="domain" description="RNase H type-2" evidence="17">
    <location>
        <begin position="1"/>
        <end position="210"/>
    </location>
</feature>
<evidence type="ECO:0000256" key="2">
    <source>
        <dbReference type="ARBA" id="ARBA00001946"/>
    </source>
</evidence>
<dbReference type="InterPro" id="IPR036397">
    <property type="entry name" value="RNaseH_sf"/>
</dbReference>
<evidence type="ECO:0000256" key="1">
    <source>
        <dbReference type="ARBA" id="ARBA00000077"/>
    </source>
</evidence>
<evidence type="ECO:0000256" key="11">
    <source>
        <dbReference type="ARBA" id="ARBA00022759"/>
    </source>
</evidence>
<proteinExistence type="inferred from homology"/>
<dbReference type="GO" id="GO:0043137">
    <property type="term" value="P:DNA replication, removal of RNA primer"/>
    <property type="evidence" value="ECO:0007669"/>
    <property type="project" value="TreeGrafter"/>
</dbReference>
<organism evidence="18 19">
    <name type="scientific">Methanobrevibacter arboriphilus</name>
    <dbReference type="NCBI Taxonomy" id="39441"/>
    <lineage>
        <taxon>Archaea</taxon>
        <taxon>Methanobacteriati</taxon>
        <taxon>Methanobacteriota</taxon>
        <taxon>Methanomada group</taxon>
        <taxon>Methanobacteria</taxon>
        <taxon>Methanobacteriales</taxon>
        <taxon>Methanobacteriaceae</taxon>
        <taxon>Methanobrevibacter</taxon>
    </lineage>
</organism>
<dbReference type="Proteomes" id="UP000658733">
    <property type="component" value="Unassembled WGS sequence"/>
</dbReference>
<dbReference type="NCBIfam" id="TIGR00729">
    <property type="entry name" value="ribonuclease HII"/>
    <property type="match status" value="1"/>
</dbReference>
<evidence type="ECO:0000256" key="3">
    <source>
        <dbReference type="ARBA" id="ARBA00004065"/>
    </source>
</evidence>
<feature type="binding site" evidence="14 15">
    <location>
        <position position="8"/>
    </location>
    <ligand>
        <name>a divalent metal cation</name>
        <dbReference type="ChEBI" id="CHEBI:60240"/>
    </ligand>
</feature>
<evidence type="ECO:0000256" key="5">
    <source>
        <dbReference type="ARBA" id="ARBA00007383"/>
    </source>
</evidence>
<comment type="subcellular location">
    <subcellularLocation>
        <location evidence="4 14">Cytoplasm</location>
    </subcellularLocation>
</comment>
<keyword evidence="11 14" id="KW-0255">Endonuclease</keyword>
<comment type="catalytic activity">
    <reaction evidence="1 14 15 16">
        <text>Endonucleolytic cleavage to 5'-phosphomonoester.</text>
        <dbReference type="EC" id="3.1.26.4"/>
    </reaction>
</comment>
<keyword evidence="8 14" id="KW-0963">Cytoplasm</keyword>
<dbReference type="EMBL" id="JADIIN010000024">
    <property type="protein sequence ID" value="MBF4468465.1"/>
    <property type="molecule type" value="Genomic_DNA"/>
</dbReference>
<comment type="cofactor">
    <cofactor evidence="14 15">
        <name>Mn(2+)</name>
        <dbReference type="ChEBI" id="CHEBI:29035"/>
    </cofactor>
    <cofactor evidence="14 15">
        <name>Mg(2+)</name>
        <dbReference type="ChEBI" id="CHEBI:18420"/>
    </cofactor>
    <text evidence="14 15">Manganese or magnesium. Binds 1 divalent metal ion per monomer in the absence of substrate. May bind a second metal ion after substrate binding.</text>
</comment>
<evidence type="ECO:0000256" key="10">
    <source>
        <dbReference type="ARBA" id="ARBA00022723"/>
    </source>
</evidence>
<dbReference type="InterPro" id="IPR020787">
    <property type="entry name" value="RNase_HII_arc"/>
</dbReference>
<comment type="similarity">
    <text evidence="5 14 16">Belongs to the RNase HII family.</text>
</comment>
<keyword evidence="9 14" id="KW-0540">Nuclease</keyword>
<evidence type="ECO:0000256" key="4">
    <source>
        <dbReference type="ARBA" id="ARBA00004496"/>
    </source>
</evidence>
<dbReference type="SUPFAM" id="SSF53098">
    <property type="entry name" value="Ribonuclease H-like"/>
    <property type="match status" value="1"/>
</dbReference>
<dbReference type="CDD" id="cd07180">
    <property type="entry name" value="RNase_HII_archaea_like"/>
    <property type="match status" value="1"/>
</dbReference>
<dbReference type="FunFam" id="1.10.10.460:FF:000001">
    <property type="entry name" value="Ribonuclease"/>
    <property type="match status" value="1"/>
</dbReference>
<accession>A0A843AH98</accession>
<evidence type="ECO:0000256" key="13">
    <source>
        <dbReference type="ARBA" id="ARBA00023211"/>
    </source>
</evidence>
<dbReference type="Gene3D" id="1.10.10.460">
    <property type="entry name" value="Ribonuclease hii. Domain 2"/>
    <property type="match status" value="1"/>
</dbReference>
<dbReference type="Gene3D" id="3.30.420.10">
    <property type="entry name" value="Ribonuclease H-like superfamily/Ribonuclease H"/>
    <property type="match status" value="1"/>
</dbReference>
<dbReference type="RefSeq" id="WP_042703230.1">
    <property type="nucleotide sequence ID" value="NZ_JADIIN010000024.1"/>
</dbReference>
<dbReference type="InterPro" id="IPR004649">
    <property type="entry name" value="RNase_H2_suA"/>
</dbReference>
<dbReference type="GO" id="GO:0005737">
    <property type="term" value="C:cytoplasm"/>
    <property type="evidence" value="ECO:0007669"/>
    <property type="project" value="UniProtKB-SubCell"/>
</dbReference>
<evidence type="ECO:0000313" key="19">
    <source>
        <dbReference type="Proteomes" id="UP000658733"/>
    </source>
</evidence>
<evidence type="ECO:0000256" key="6">
    <source>
        <dbReference type="ARBA" id="ARBA00012180"/>
    </source>
</evidence>
<dbReference type="AlphaFoldDB" id="A0A843AH98"/>
<evidence type="ECO:0000256" key="8">
    <source>
        <dbReference type="ARBA" id="ARBA00022490"/>
    </source>
</evidence>
<evidence type="ECO:0000256" key="16">
    <source>
        <dbReference type="RuleBase" id="RU003515"/>
    </source>
</evidence>
<evidence type="ECO:0000259" key="17">
    <source>
        <dbReference type="PROSITE" id="PS51975"/>
    </source>
</evidence>
<dbReference type="GO" id="GO:0030145">
    <property type="term" value="F:manganese ion binding"/>
    <property type="evidence" value="ECO:0007669"/>
    <property type="project" value="UniProtKB-UniRule"/>
</dbReference>